<dbReference type="InterPro" id="IPR002433">
    <property type="entry name" value="Orn_de-COase"/>
</dbReference>
<dbReference type="Pfam" id="PF00278">
    <property type="entry name" value="Orn_DAP_Arg_deC"/>
    <property type="match status" value="1"/>
</dbReference>
<evidence type="ECO:0000313" key="7">
    <source>
        <dbReference type="EMBL" id="PSJ39861.1"/>
    </source>
</evidence>
<proteinExistence type="inferred from homology"/>
<dbReference type="PRINTS" id="PR01182">
    <property type="entry name" value="ORNDCRBXLASE"/>
</dbReference>
<dbReference type="InterPro" id="IPR017530">
    <property type="entry name" value="DCO2ase_PEP1"/>
</dbReference>
<dbReference type="Pfam" id="PF02784">
    <property type="entry name" value="Orn_Arg_deC_N"/>
    <property type="match status" value="1"/>
</dbReference>
<keyword evidence="8" id="KW-1185">Reference proteome</keyword>
<dbReference type="PANTHER" id="PTHR43727">
    <property type="entry name" value="DIAMINOPIMELATE DECARBOXYLASE"/>
    <property type="match status" value="1"/>
</dbReference>
<dbReference type="InterPro" id="IPR009006">
    <property type="entry name" value="Ala_racemase/Decarboxylase_C"/>
</dbReference>
<keyword evidence="2 3" id="KW-0663">Pyridoxal phosphate</keyword>
<dbReference type="EMBL" id="PXYI01000004">
    <property type="protein sequence ID" value="PSJ39861.1"/>
    <property type="molecule type" value="Genomic_DNA"/>
</dbReference>
<dbReference type="InterPro" id="IPR022657">
    <property type="entry name" value="De-COase2_CS"/>
</dbReference>
<evidence type="ECO:0000256" key="1">
    <source>
        <dbReference type="ARBA" id="ARBA00001933"/>
    </source>
</evidence>
<evidence type="ECO:0000259" key="5">
    <source>
        <dbReference type="Pfam" id="PF00278"/>
    </source>
</evidence>
<comment type="cofactor">
    <cofactor evidence="1 3">
        <name>pyridoxal 5'-phosphate</name>
        <dbReference type="ChEBI" id="CHEBI:597326"/>
    </cofactor>
</comment>
<organism evidence="7 8">
    <name type="scientific">Allosphingosinicella deserti</name>
    <dbReference type="NCBI Taxonomy" id="2116704"/>
    <lineage>
        <taxon>Bacteria</taxon>
        <taxon>Pseudomonadati</taxon>
        <taxon>Pseudomonadota</taxon>
        <taxon>Alphaproteobacteria</taxon>
        <taxon>Sphingomonadales</taxon>
        <taxon>Sphingomonadaceae</taxon>
        <taxon>Allosphingosinicella</taxon>
    </lineage>
</organism>
<evidence type="ECO:0000259" key="6">
    <source>
        <dbReference type="Pfam" id="PF02784"/>
    </source>
</evidence>
<dbReference type="Proteomes" id="UP000241167">
    <property type="component" value="Unassembled WGS sequence"/>
</dbReference>
<dbReference type="Gene3D" id="2.40.37.10">
    <property type="entry name" value="Lyase, Ornithine Decarboxylase, Chain A, domain 1"/>
    <property type="match status" value="1"/>
</dbReference>
<feature type="domain" description="Orn/DAP/Arg decarboxylase 2 C-terminal" evidence="5">
    <location>
        <begin position="39"/>
        <end position="386"/>
    </location>
</feature>
<accession>A0A2P7QPH8</accession>
<dbReference type="RefSeq" id="WP_106513755.1">
    <property type="nucleotide sequence ID" value="NZ_PXYI01000004.1"/>
</dbReference>
<reference evidence="7 8" key="1">
    <citation type="submission" date="2018-03" db="EMBL/GenBank/DDBJ databases">
        <title>The draft genome of Sphingosinicella sp. GL-C-18.</title>
        <authorList>
            <person name="Liu L."/>
            <person name="Li L."/>
            <person name="Liang L."/>
            <person name="Zhang X."/>
            <person name="Wang T."/>
        </authorList>
    </citation>
    <scope>NUCLEOTIDE SEQUENCE [LARGE SCALE GENOMIC DNA]</scope>
    <source>
        <strain evidence="7 8">GL-C-18</strain>
    </source>
</reference>
<feature type="domain" description="Orn/DAP/Arg decarboxylase 2 N-terminal" evidence="6">
    <location>
        <begin position="46"/>
        <end position="290"/>
    </location>
</feature>
<dbReference type="NCBIfam" id="TIGR03099">
    <property type="entry name" value="dCO2ase_PEP1"/>
    <property type="match status" value="1"/>
</dbReference>
<evidence type="ECO:0000313" key="8">
    <source>
        <dbReference type="Proteomes" id="UP000241167"/>
    </source>
</evidence>
<protein>
    <submittedName>
        <fullName evidence="7">Pyridoxal-dependent decarboxylase, exosortase A system-associated</fullName>
    </submittedName>
</protein>
<dbReference type="InterPro" id="IPR029066">
    <property type="entry name" value="PLP-binding_barrel"/>
</dbReference>
<comment type="caution">
    <text evidence="7">The sequence shown here is derived from an EMBL/GenBank/DDBJ whole genome shotgun (WGS) entry which is preliminary data.</text>
</comment>
<dbReference type="Gene3D" id="3.20.20.10">
    <property type="entry name" value="Alanine racemase"/>
    <property type="match status" value="1"/>
</dbReference>
<dbReference type="GO" id="GO:0009089">
    <property type="term" value="P:lysine biosynthetic process via diaminopimelate"/>
    <property type="evidence" value="ECO:0007669"/>
    <property type="project" value="TreeGrafter"/>
</dbReference>
<comment type="similarity">
    <text evidence="4">Belongs to the Orn/Lys/Arg decarboxylase class-II family.</text>
</comment>
<dbReference type="GO" id="GO:0008836">
    <property type="term" value="F:diaminopimelate decarboxylase activity"/>
    <property type="evidence" value="ECO:0007669"/>
    <property type="project" value="TreeGrafter"/>
</dbReference>
<dbReference type="SUPFAM" id="SSF50621">
    <property type="entry name" value="Alanine racemase C-terminal domain-like"/>
    <property type="match status" value="1"/>
</dbReference>
<evidence type="ECO:0000256" key="4">
    <source>
        <dbReference type="RuleBase" id="RU003737"/>
    </source>
</evidence>
<dbReference type="PANTHER" id="PTHR43727:SF2">
    <property type="entry name" value="GROUP IV DECARBOXYLASE"/>
    <property type="match status" value="1"/>
</dbReference>
<dbReference type="AlphaFoldDB" id="A0A2P7QPH8"/>
<feature type="active site" description="Proton donor" evidence="3">
    <location>
        <position position="359"/>
    </location>
</feature>
<dbReference type="InterPro" id="IPR000183">
    <property type="entry name" value="Orn/DAP/Arg_de-COase"/>
</dbReference>
<dbReference type="GO" id="GO:0006596">
    <property type="term" value="P:polyamine biosynthetic process"/>
    <property type="evidence" value="ECO:0007669"/>
    <property type="project" value="InterPro"/>
</dbReference>
<dbReference type="InterPro" id="IPR022644">
    <property type="entry name" value="De-COase2_N"/>
</dbReference>
<dbReference type="PRINTS" id="PR01179">
    <property type="entry name" value="ODADCRBXLASE"/>
</dbReference>
<dbReference type="OrthoDB" id="9802241at2"/>
<dbReference type="SUPFAM" id="SSF51419">
    <property type="entry name" value="PLP-binding barrel"/>
    <property type="match status" value="1"/>
</dbReference>
<dbReference type="CDD" id="cd06839">
    <property type="entry name" value="PLPDE_III_Btrk_like"/>
    <property type="match status" value="1"/>
</dbReference>
<feature type="modified residue" description="N6-(pyridoxal phosphate)lysine" evidence="3">
    <location>
        <position position="67"/>
    </location>
</feature>
<dbReference type="InterPro" id="IPR022643">
    <property type="entry name" value="De-COase2_C"/>
</dbReference>
<sequence>MSKPMGGIPPGFDADDGMLLIGGRRADALIAEAGDTPVFVYDAGLVAERIARFRACFSGVNLHYAVKANPYAPLLAQIAKHVDGLDVASAGEMHMAIAAGCEPSSISFAGPGKRDDELGAAIDAGVTLNLESEGEADRALAIGRARGRRPKLAIRVNPDFEIKGSGMRMGGGARPFGVDSQRVPALVRTLVEAEADFRGFHIFAGSQALSAEALIEAQAATIALAARLAGEAGTAPPMVNLGGGFGIPYVYGDHPLDVETVGAALQEVLAARPRILAASGFAIELGRWLVGEAGVYLTRIVDRKISFGKTFLVTDGGMHHQLAASGNFGQVVRRNFPAAIASRFGQAPDEEVSIVGCLCTPLDRLADDVMMTRADVGDVVAMFVAGAYGRSASPETFLGHPPARELLIGDM</sequence>
<dbReference type="PROSITE" id="PS00879">
    <property type="entry name" value="ODR_DC_2_2"/>
    <property type="match status" value="1"/>
</dbReference>
<name>A0A2P7QPH8_9SPHN</name>
<evidence type="ECO:0000256" key="3">
    <source>
        <dbReference type="PIRSR" id="PIRSR600183-50"/>
    </source>
</evidence>
<gene>
    <name evidence="7" type="ORF">C7I55_14980</name>
</gene>
<evidence type="ECO:0000256" key="2">
    <source>
        <dbReference type="ARBA" id="ARBA00022898"/>
    </source>
</evidence>